<evidence type="ECO:0000313" key="2">
    <source>
        <dbReference type="Proteomes" id="UP000011991"/>
    </source>
</evidence>
<keyword evidence="2" id="KW-1185">Reference proteome</keyword>
<organism evidence="1 2">
    <name type="scientific">Rhodopirellula maiorica SM1</name>
    <dbReference type="NCBI Taxonomy" id="1265738"/>
    <lineage>
        <taxon>Bacteria</taxon>
        <taxon>Pseudomonadati</taxon>
        <taxon>Planctomycetota</taxon>
        <taxon>Planctomycetia</taxon>
        <taxon>Pirellulales</taxon>
        <taxon>Pirellulaceae</taxon>
        <taxon>Novipirellula</taxon>
    </lineage>
</organism>
<accession>M5RQ35</accession>
<proteinExistence type="predicted"/>
<gene>
    <name evidence="1" type="ORF">RMSM_05573</name>
</gene>
<protein>
    <submittedName>
        <fullName evidence="1">Uncharacterized protein</fullName>
    </submittedName>
</protein>
<dbReference type="Proteomes" id="UP000011991">
    <property type="component" value="Unassembled WGS sequence"/>
</dbReference>
<reference evidence="1 2" key="1">
    <citation type="journal article" date="2013" name="Mar. Genomics">
        <title>Expression of sulfatases in Rhodopirellula baltica and the diversity of sulfatases in the genus Rhodopirellula.</title>
        <authorList>
            <person name="Wegner C.E."/>
            <person name="Richter-Heitmann T."/>
            <person name="Klindworth A."/>
            <person name="Klockow C."/>
            <person name="Richter M."/>
            <person name="Achstetter T."/>
            <person name="Glockner F.O."/>
            <person name="Harder J."/>
        </authorList>
    </citation>
    <scope>NUCLEOTIDE SEQUENCE [LARGE SCALE GENOMIC DNA]</scope>
    <source>
        <strain evidence="1 2">SM1</strain>
    </source>
</reference>
<name>M5RQ35_9BACT</name>
<dbReference type="EMBL" id="ANOG01000790">
    <property type="protein sequence ID" value="EMI17502.1"/>
    <property type="molecule type" value="Genomic_DNA"/>
</dbReference>
<comment type="caution">
    <text evidence="1">The sequence shown here is derived from an EMBL/GenBank/DDBJ whole genome shotgun (WGS) entry which is preliminary data.</text>
</comment>
<sequence>MSDEDRPWAKRLGRELYRVLTRDPDDPLSFGPGIPVAIDIDFSKGPTHRPGVQEGDDRAADQHDAGVAALAEHVLLVIVAGTNTLLLEPNETVDRLNQYTSDQVHLTKLLVPTDARWLGEAKRLVNMDVADSVLGKDLDREALDSVLKAMGDCLFRIHDESDLAKRFQLIKPHLFLSKSLTDPDGNKGSVSIQSRGNKRSPLWQCFSSIGPVDNDRVDQAIQSDARLTGVLVSLRDLASDETRSLNREMIIAKKQGWPIVCPARDLWTQSPNDIPDHVTPLPWTPAQCVVPQHRVLDWETLLRLATVEHLRHVHFHLIADRIIQAAQ</sequence>
<feature type="non-terminal residue" evidence="1">
    <location>
        <position position="327"/>
    </location>
</feature>
<evidence type="ECO:0000313" key="1">
    <source>
        <dbReference type="EMBL" id="EMI17502.1"/>
    </source>
</evidence>
<dbReference type="AlphaFoldDB" id="M5RQ35"/>